<sequence length="635" mass="71756">MNFRFNCYFFCGLVVLILLSQNSWAQIELMPISRVKIEAKNKQQLRTAEEEPIELPFWDDFSTASNIPDVNKWLGSQNVYISNSIGVAPPSFNVAAFDGVDVNGNAYSFNPNASGLGDSLLSFPIDLSAIEDALKNTVYISFYWQLSGMGEFPDAGDSIRLQFKDQNGDWVTVWNKTGGDMADPNVFTQEIIQVDPDLYFHDTFQFRFQSFSRLSGIFDTWNIDYVYLNKRRSPTDLVYFDRTVSSVLTSIFKNYSAIPANQFFSDETDQSTFIDSSKVELLNLDQLLQPMVYTAFLEDTLSKVRLDTMNLRTEVDPILQGSERRALRVNKIEPDKIPDAKRLVLESTFFIESGDTLLIDQIVGTDTTYHDNVDFRVNDTIRTTQILDNYYAYDDGSAEFAAGINQSGGRLAYQYVLSEPDTLTNIDIYFPTVGENFSGSPLTIFVWKDLDDENDQVAYEGNAVVQQASGINQLASYSLLPAIVVRDTIYIGYRQGFDGRLGVGLDRNTDSGDKLFFNVRGTWVQNTEIQGSLMMRPRFEEGGIITGNDKPTELDGLDKKITIYPNPGKGEFFIKGDFEDIRVYNTHGQLLTGRDLIVNSGNASVLNLKAFPNGIYIVQLERDRKIFTERIILNK</sequence>
<gene>
    <name evidence="3" type="ORF">QQ008_20555</name>
</gene>
<reference evidence="3" key="1">
    <citation type="submission" date="2023-06" db="EMBL/GenBank/DDBJ databases">
        <title>Genomic of Parafulvivirga corallium.</title>
        <authorList>
            <person name="Wang G."/>
        </authorList>
    </citation>
    <scope>NUCLEOTIDE SEQUENCE</scope>
    <source>
        <strain evidence="3">BMA10</strain>
    </source>
</reference>
<comment type="caution">
    <text evidence="3">The sequence shown here is derived from an EMBL/GenBank/DDBJ whole genome shotgun (WGS) entry which is preliminary data.</text>
</comment>
<dbReference type="Gene3D" id="2.60.120.260">
    <property type="entry name" value="Galactose-binding domain-like"/>
    <property type="match status" value="1"/>
</dbReference>
<dbReference type="EMBL" id="JAUJEA010000008">
    <property type="protein sequence ID" value="MDN5203794.1"/>
    <property type="molecule type" value="Genomic_DNA"/>
</dbReference>
<protein>
    <submittedName>
        <fullName evidence="3">T9SS type A sorting domain-containing protein</fullName>
    </submittedName>
</protein>
<dbReference type="Proteomes" id="UP001172082">
    <property type="component" value="Unassembled WGS sequence"/>
</dbReference>
<evidence type="ECO:0000313" key="4">
    <source>
        <dbReference type="Proteomes" id="UP001172082"/>
    </source>
</evidence>
<feature type="domain" description="Secretion system C-terminal sorting" evidence="2">
    <location>
        <begin position="563"/>
        <end position="632"/>
    </location>
</feature>
<keyword evidence="4" id="KW-1185">Reference proteome</keyword>
<dbReference type="NCBIfam" id="TIGR04183">
    <property type="entry name" value="Por_Secre_tail"/>
    <property type="match status" value="1"/>
</dbReference>
<organism evidence="3 4">
    <name type="scientific">Splendidivirga corallicola</name>
    <dbReference type="NCBI Taxonomy" id="3051826"/>
    <lineage>
        <taxon>Bacteria</taxon>
        <taxon>Pseudomonadati</taxon>
        <taxon>Bacteroidota</taxon>
        <taxon>Cytophagia</taxon>
        <taxon>Cytophagales</taxon>
        <taxon>Splendidivirgaceae</taxon>
        <taxon>Splendidivirga</taxon>
    </lineage>
</organism>
<evidence type="ECO:0000313" key="3">
    <source>
        <dbReference type="EMBL" id="MDN5203794.1"/>
    </source>
</evidence>
<dbReference type="Pfam" id="PF18962">
    <property type="entry name" value="Por_Secre_tail"/>
    <property type="match status" value="1"/>
</dbReference>
<feature type="signal peptide" evidence="1">
    <location>
        <begin position="1"/>
        <end position="25"/>
    </location>
</feature>
<evidence type="ECO:0000259" key="2">
    <source>
        <dbReference type="Pfam" id="PF18962"/>
    </source>
</evidence>
<keyword evidence="1" id="KW-0732">Signal</keyword>
<accession>A0ABT8KSQ7</accession>
<dbReference type="InterPro" id="IPR026444">
    <property type="entry name" value="Secre_tail"/>
</dbReference>
<proteinExistence type="predicted"/>
<feature type="chain" id="PRO_5045880731" evidence="1">
    <location>
        <begin position="26"/>
        <end position="635"/>
    </location>
</feature>
<evidence type="ECO:0000256" key="1">
    <source>
        <dbReference type="SAM" id="SignalP"/>
    </source>
</evidence>
<name>A0ABT8KSQ7_9BACT</name>
<dbReference type="RefSeq" id="WP_346753817.1">
    <property type="nucleotide sequence ID" value="NZ_JAUJEA010000008.1"/>
</dbReference>